<dbReference type="EMBL" id="JAVDTR010000015">
    <property type="protein sequence ID" value="MDR6726193.1"/>
    <property type="molecule type" value="Genomic_DNA"/>
</dbReference>
<evidence type="ECO:0000313" key="2">
    <source>
        <dbReference type="Proteomes" id="UP001254832"/>
    </source>
</evidence>
<reference evidence="1" key="1">
    <citation type="submission" date="2023-07" db="EMBL/GenBank/DDBJ databases">
        <title>Sorghum-associated microbial communities from plants grown in Nebraska, USA.</title>
        <authorList>
            <person name="Schachtman D."/>
        </authorList>
    </citation>
    <scope>NUCLEOTIDE SEQUENCE</scope>
    <source>
        <strain evidence="1">BE80</strain>
    </source>
</reference>
<dbReference type="AlphaFoldDB" id="A0AAP5H7I6"/>
<dbReference type="Proteomes" id="UP001254832">
    <property type="component" value="Unassembled WGS sequence"/>
</dbReference>
<accession>A0AAP5H7I6</accession>
<gene>
    <name evidence="1" type="ORF">J2W91_004699</name>
</gene>
<protein>
    <submittedName>
        <fullName evidence="1">Uncharacterized protein</fullName>
    </submittedName>
</protein>
<proteinExistence type="predicted"/>
<organism evidence="1 2">
    <name type="scientific">Paenibacillus amylolyticus</name>
    <dbReference type="NCBI Taxonomy" id="1451"/>
    <lineage>
        <taxon>Bacteria</taxon>
        <taxon>Bacillati</taxon>
        <taxon>Bacillota</taxon>
        <taxon>Bacilli</taxon>
        <taxon>Bacillales</taxon>
        <taxon>Paenibacillaceae</taxon>
        <taxon>Paenibacillus</taxon>
    </lineage>
</organism>
<name>A0AAP5H7I6_PAEAM</name>
<sequence>MISKIEYQNKFYSVNDIDSFDQSTTIMASPGDTRTTHRVFIWSTYIIGNEQADLARVGGEIINIGAGMTHPYVGAFLSILDLFLVKTEYVSYKSTITRKSHDYEIK</sequence>
<evidence type="ECO:0000313" key="1">
    <source>
        <dbReference type="EMBL" id="MDR6726193.1"/>
    </source>
</evidence>
<comment type="caution">
    <text evidence="1">The sequence shown here is derived from an EMBL/GenBank/DDBJ whole genome shotgun (WGS) entry which is preliminary data.</text>
</comment>